<proteinExistence type="predicted"/>
<evidence type="ECO:0000256" key="1">
    <source>
        <dbReference type="ARBA" id="ARBA00023002"/>
    </source>
</evidence>
<feature type="domain" description="FAD dependent oxidoreductase" evidence="2">
    <location>
        <begin position="41"/>
        <end position="401"/>
    </location>
</feature>
<accession>A0A2S8S9X8</accession>
<keyword evidence="1" id="KW-0560">Oxidoreductase</keyword>
<dbReference type="Gene3D" id="3.30.9.10">
    <property type="entry name" value="D-Amino Acid Oxidase, subunit A, domain 2"/>
    <property type="match status" value="1"/>
</dbReference>
<dbReference type="InterPro" id="IPR006076">
    <property type="entry name" value="FAD-dep_OxRdtase"/>
</dbReference>
<dbReference type="AlphaFoldDB" id="A0A2S8S9X8"/>
<evidence type="ECO:0000313" key="4">
    <source>
        <dbReference type="Proteomes" id="UP000238338"/>
    </source>
</evidence>
<dbReference type="GO" id="GO:0005737">
    <property type="term" value="C:cytoplasm"/>
    <property type="evidence" value="ECO:0007669"/>
    <property type="project" value="TreeGrafter"/>
</dbReference>
<evidence type="ECO:0000259" key="2">
    <source>
        <dbReference type="Pfam" id="PF01266"/>
    </source>
</evidence>
<organism evidence="3 4">
    <name type="scientific">Albidovulum denitrificans</name>
    <dbReference type="NCBI Taxonomy" id="404881"/>
    <lineage>
        <taxon>Bacteria</taxon>
        <taxon>Pseudomonadati</taxon>
        <taxon>Pseudomonadota</taxon>
        <taxon>Alphaproteobacteria</taxon>
        <taxon>Rhodobacterales</taxon>
        <taxon>Paracoccaceae</taxon>
        <taxon>Albidovulum</taxon>
    </lineage>
</organism>
<keyword evidence="4" id="KW-1185">Reference proteome</keyword>
<dbReference type="Gene3D" id="3.50.50.60">
    <property type="entry name" value="FAD/NAD(P)-binding domain"/>
    <property type="match status" value="1"/>
</dbReference>
<name>A0A2S8S9X8_9RHOB</name>
<dbReference type="EMBL" id="PVEP01000002">
    <property type="protein sequence ID" value="PQV57573.1"/>
    <property type="molecule type" value="Genomic_DNA"/>
</dbReference>
<dbReference type="SUPFAM" id="SSF51905">
    <property type="entry name" value="FAD/NAD(P)-binding domain"/>
    <property type="match status" value="1"/>
</dbReference>
<sequence>MKRIYQDFAYGNGPVAECYWDTTIARPARRPGPAGEVTHEVAVIGGGYTGLSAAYHLAREGVDAAVIEANGIGWGASGRNGGFGSMGGTKASETSLLKRFGAAGMAEWYAAQKGACELLGELVDGLGLDVDAHSRGGEICVAHRPRDLTAFRAEKPDLERAYGVKAEVYDRADLESMGITGPEFHGGIRLPIGFALNPLKYVLGLARAAEGQGVTVYEDAPVSAISRDNGAYLLTTPTGRVRAKKLILATNGYSSEDVPGWMAGRYLPALSAILVTRELTEAEIAAQGWTTDYMVYDSRNLLHYVRMLPNRRFLFGSRGGTSSSAEALTARRAIVRASFERMFPAWAKVETPHFWSGLVCLTRDLTPFAGPIGDWDNAWTGYGWHGNGVALGTWSGRLLAGLATGTRTAPALMAPPPRRFPFGAARRGLLRPAYAWYGWQDR</sequence>
<dbReference type="PANTHER" id="PTHR13847:SF281">
    <property type="entry name" value="FAD DEPENDENT OXIDOREDUCTASE DOMAIN-CONTAINING PROTEIN"/>
    <property type="match status" value="1"/>
</dbReference>
<dbReference type="Pfam" id="PF01266">
    <property type="entry name" value="DAO"/>
    <property type="match status" value="1"/>
</dbReference>
<dbReference type="PANTHER" id="PTHR13847">
    <property type="entry name" value="SARCOSINE DEHYDROGENASE-RELATED"/>
    <property type="match status" value="1"/>
</dbReference>
<protein>
    <submittedName>
        <fullName evidence="3">Glycine/D-amino acid oxidase-like deaminating enzyme</fullName>
    </submittedName>
</protein>
<gene>
    <name evidence="3" type="ORF">LX70_01379</name>
</gene>
<dbReference type="InterPro" id="IPR036188">
    <property type="entry name" value="FAD/NAD-bd_sf"/>
</dbReference>
<evidence type="ECO:0000313" key="3">
    <source>
        <dbReference type="EMBL" id="PQV57573.1"/>
    </source>
</evidence>
<comment type="caution">
    <text evidence="3">The sequence shown here is derived from an EMBL/GenBank/DDBJ whole genome shotgun (WGS) entry which is preliminary data.</text>
</comment>
<dbReference type="RefSeq" id="WP_105513813.1">
    <property type="nucleotide sequence ID" value="NZ_PVEP01000002.1"/>
</dbReference>
<dbReference type="GO" id="GO:0016491">
    <property type="term" value="F:oxidoreductase activity"/>
    <property type="evidence" value="ECO:0007669"/>
    <property type="project" value="UniProtKB-KW"/>
</dbReference>
<reference evidence="3 4" key="1">
    <citation type="submission" date="2018-02" db="EMBL/GenBank/DDBJ databases">
        <title>Genomic Encyclopedia of Archaeal and Bacterial Type Strains, Phase II (KMG-II): from individual species to whole genera.</title>
        <authorList>
            <person name="Goeker M."/>
        </authorList>
    </citation>
    <scope>NUCLEOTIDE SEQUENCE [LARGE SCALE GENOMIC DNA]</scope>
    <source>
        <strain evidence="3 4">DSM 18921</strain>
    </source>
</reference>
<dbReference type="Proteomes" id="UP000238338">
    <property type="component" value="Unassembled WGS sequence"/>
</dbReference>
<dbReference type="OrthoDB" id="9806601at2"/>